<feature type="domain" description="M23ase beta-sheet core" evidence="1">
    <location>
        <begin position="280"/>
        <end position="372"/>
    </location>
</feature>
<dbReference type="KEGG" id="plei:Q9312_15565"/>
<accession>A0AA51RSE9</accession>
<dbReference type="GO" id="GO:0004222">
    <property type="term" value="F:metalloendopeptidase activity"/>
    <property type="evidence" value="ECO:0007669"/>
    <property type="project" value="TreeGrafter"/>
</dbReference>
<dbReference type="PANTHER" id="PTHR21666:SF270">
    <property type="entry name" value="MUREIN HYDROLASE ACTIVATOR ENVC"/>
    <property type="match status" value="1"/>
</dbReference>
<keyword evidence="3" id="KW-1185">Reference proteome</keyword>
<dbReference type="Gene3D" id="2.70.70.10">
    <property type="entry name" value="Glucose Permease (Domain IIA)"/>
    <property type="match status" value="1"/>
</dbReference>
<evidence type="ECO:0000259" key="1">
    <source>
        <dbReference type="Pfam" id="PF01551"/>
    </source>
</evidence>
<proteinExistence type="predicted"/>
<dbReference type="SUPFAM" id="SSF51261">
    <property type="entry name" value="Duplicated hybrid motif"/>
    <property type="match status" value="1"/>
</dbReference>
<organism evidence="2 3">
    <name type="scientific">Pleionea litopenaei</name>
    <dbReference type="NCBI Taxonomy" id="3070815"/>
    <lineage>
        <taxon>Bacteria</taxon>
        <taxon>Pseudomonadati</taxon>
        <taxon>Pseudomonadota</taxon>
        <taxon>Gammaproteobacteria</taxon>
        <taxon>Oceanospirillales</taxon>
        <taxon>Pleioneaceae</taxon>
        <taxon>Pleionea</taxon>
    </lineage>
</organism>
<protein>
    <submittedName>
        <fullName evidence="2">M23 family metallopeptidase</fullName>
        <ecNumber evidence="2">3.4.-.-</ecNumber>
    </submittedName>
</protein>
<dbReference type="PANTHER" id="PTHR21666">
    <property type="entry name" value="PEPTIDASE-RELATED"/>
    <property type="match status" value="1"/>
</dbReference>
<dbReference type="InterPro" id="IPR050570">
    <property type="entry name" value="Cell_wall_metabolism_enzyme"/>
</dbReference>
<dbReference type="InterPro" id="IPR016047">
    <property type="entry name" value="M23ase_b-sheet_dom"/>
</dbReference>
<dbReference type="CDD" id="cd12797">
    <property type="entry name" value="M23_peptidase"/>
    <property type="match status" value="1"/>
</dbReference>
<dbReference type="Pfam" id="PF01551">
    <property type="entry name" value="Peptidase_M23"/>
    <property type="match status" value="1"/>
</dbReference>
<gene>
    <name evidence="2" type="ORF">Q9312_15565</name>
</gene>
<dbReference type="Proteomes" id="UP001239782">
    <property type="component" value="Chromosome"/>
</dbReference>
<reference evidence="2 3" key="1">
    <citation type="submission" date="2023-08" db="EMBL/GenBank/DDBJ databases">
        <title>Pleionea litopenaei sp. nov., isolated from stomach of juvenile Litopenaeus vannamei.</title>
        <authorList>
            <person name="Rho A.M."/>
            <person name="Hwang C.Y."/>
        </authorList>
    </citation>
    <scope>NUCLEOTIDE SEQUENCE [LARGE SCALE GENOMIC DNA]</scope>
    <source>
        <strain evidence="2 3">HL-JVS1</strain>
    </source>
</reference>
<evidence type="ECO:0000313" key="2">
    <source>
        <dbReference type="EMBL" id="WMS86639.1"/>
    </source>
</evidence>
<dbReference type="RefSeq" id="WP_309201784.1">
    <property type="nucleotide sequence ID" value="NZ_CP133548.1"/>
</dbReference>
<dbReference type="EMBL" id="CP133548">
    <property type="protein sequence ID" value="WMS86639.1"/>
    <property type="molecule type" value="Genomic_DNA"/>
</dbReference>
<keyword evidence="2" id="KW-0378">Hydrolase</keyword>
<dbReference type="EC" id="3.4.-.-" evidence="2"/>
<dbReference type="AlphaFoldDB" id="A0AA51RSE9"/>
<dbReference type="InterPro" id="IPR011055">
    <property type="entry name" value="Dup_hybrid_motif"/>
</dbReference>
<evidence type="ECO:0000313" key="3">
    <source>
        <dbReference type="Proteomes" id="UP001239782"/>
    </source>
</evidence>
<sequence length="557" mass="62475">MKRFLIVEQLSIVILVFSSQLMSEDLLINQDTHFKTSTEQSSNLPSQEKCEVAAGTLVSVESIQTSNNHYRVDLSNQLTQCNLSSGYFYQDHVVRESKLITVTQNTVFKKRRLSSSQLPISEKCDVSPGVYAAQSDVPNVVEGHYYLNLRELTVNCSFSQGYFWEGHTQKGSLAIQITGETFLKKQAIQSSELPASDKCIMPVGLYALGAGASRSGETHYQITLAKTLPDCSFNTGFVYFDHTGWKKPYVAPPEPTWSFPLPGGYYTSGWCQCRNIGTSPHIGQDISRSGTKKAVIIQDGRLQSTTFSSSCGYISYVEDDFGTLWRYVHLNRPSVSAGQRVIAGQHLAYISAYPTAGCGSGPHLHLERRSAGYFNDQSTGKSCQNGYRSCYYDPIKPWRSNFSAKHVQKSSITANANWSKFDVPASKSCKVPVDSLAKVSRDRFAQFPNQLDPQVNIEFSIVNRAVQSQLFNSHVSISNNLKNQCASNQRCLVQWQLVAEKANGDLTSIFFGNRVRNIELKRQVEEQWCLPEQVIQYWMLLKDNQGKRWRVPITSRG</sequence>
<name>A0AA51RSE9_9GAMM</name>